<evidence type="ECO:0000313" key="3">
    <source>
        <dbReference type="Proteomes" id="UP001152803"/>
    </source>
</evidence>
<dbReference type="Proteomes" id="UP001152803">
    <property type="component" value="Unassembled WGS sequence"/>
</dbReference>
<accession>A0A9Q1I1G0</accession>
<evidence type="ECO:0000256" key="1">
    <source>
        <dbReference type="SAM" id="MobiDB-lite"/>
    </source>
</evidence>
<dbReference type="AlphaFoldDB" id="A0A9Q1I1G0"/>
<proteinExistence type="predicted"/>
<sequence length="156" mass="17335">MHAGPAHRSHVKTAECLLYLKCGDLLENRELAFHETLIQRLIVSKHRCATLPIQHRRCPIHGYEKSNREAQTSDNENLGKLQLLLLPDTLLTRWTETVETVPTVPREAVTTPVTRSLSARPPAETRGHWPSSSCFQGAEPWLFEGATAGGTGEGHP</sequence>
<name>A0A9Q1I1G0_CONCO</name>
<reference evidence="2" key="1">
    <citation type="journal article" date="2023" name="Science">
        <title>Genome structures resolve the early diversification of teleost fishes.</title>
        <authorList>
            <person name="Parey E."/>
            <person name="Louis A."/>
            <person name="Montfort J."/>
            <person name="Bouchez O."/>
            <person name="Roques C."/>
            <person name="Iampietro C."/>
            <person name="Lluch J."/>
            <person name="Castinel A."/>
            <person name="Donnadieu C."/>
            <person name="Desvignes T."/>
            <person name="Floi Bucao C."/>
            <person name="Jouanno E."/>
            <person name="Wen M."/>
            <person name="Mejri S."/>
            <person name="Dirks R."/>
            <person name="Jansen H."/>
            <person name="Henkel C."/>
            <person name="Chen W.J."/>
            <person name="Zahm M."/>
            <person name="Cabau C."/>
            <person name="Klopp C."/>
            <person name="Thompson A.W."/>
            <person name="Robinson-Rechavi M."/>
            <person name="Braasch I."/>
            <person name="Lecointre G."/>
            <person name="Bobe J."/>
            <person name="Postlethwait J.H."/>
            <person name="Berthelot C."/>
            <person name="Roest Crollius H."/>
            <person name="Guiguen Y."/>
        </authorList>
    </citation>
    <scope>NUCLEOTIDE SEQUENCE</scope>
    <source>
        <strain evidence="2">Concon-B</strain>
    </source>
</reference>
<feature type="region of interest" description="Disordered" evidence="1">
    <location>
        <begin position="110"/>
        <end position="132"/>
    </location>
</feature>
<gene>
    <name evidence="2" type="ORF">COCON_G00097480</name>
</gene>
<evidence type="ECO:0000313" key="2">
    <source>
        <dbReference type="EMBL" id="KAJ8275123.1"/>
    </source>
</evidence>
<comment type="caution">
    <text evidence="2">The sequence shown here is derived from an EMBL/GenBank/DDBJ whole genome shotgun (WGS) entry which is preliminary data.</text>
</comment>
<keyword evidence="3" id="KW-1185">Reference proteome</keyword>
<protein>
    <submittedName>
        <fullName evidence="2">Uncharacterized protein</fullName>
    </submittedName>
</protein>
<organism evidence="2 3">
    <name type="scientific">Conger conger</name>
    <name type="common">Conger eel</name>
    <name type="synonym">Muraena conger</name>
    <dbReference type="NCBI Taxonomy" id="82655"/>
    <lineage>
        <taxon>Eukaryota</taxon>
        <taxon>Metazoa</taxon>
        <taxon>Chordata</taxon>
        <taxon>Craniata</taxon>
        <taxon>Vertebrata</taxon>
        <taxon>Euteleostomi</taxon>
        <taxon>Actinopterygii</taxon>
        <taxon>Neopterygii</taxon>
        <taxon>Teleostei</taxon>
        <taxon>Anguilliformes</taxon>
        <taxon>Congridae</taxon>
        <taxon>Conger</taxon>
    </lineage>
</organism>
<dbReference type="EMBL" id="JAFJMO010000006">
    <property type="protein sequence ID" value="KAJ8275123.1"/>
    <property type="molecule type" value="Genomic_DNA"/>
</dbReference>